<sequence>MLLNLLPFIPTLTVAALWGIGHHLTREWEG</sequence>
<reference evidence="1 2" key="1">
    <citation type="submission" date="2009-01" db="EMBL/GenBank/DDBJ databases">
        <title>Complete sequence of chromosome of Methylobacterium nodulans ORS 2060.</title>
        <authorList>
            <consortium name="US DOE Joint Genome Institute"/>
            <person name="Lucas S."/>
            <person name="Copeland A."/>
            <person name="Lapidus A."/>
            <person name="Glavina del Rio T."/>
            <person name="Dalin E."/>
            <person name="Tice H."/>
            <person name="Bruce D."/>
            <person name="Goodwin L."/>
            <person name="Pitluck S."/>
            <person name="Sims D."/>
            <person name="Brettin T."/>
            <person name="Detter J.C."/>
            <person name="Han C."/>
            <person name="Larimer F."/>
            <person name="Land M."/>
            <person name="Hauser L."/>
            <person name="Kyrpides N."/>
            <person name="Ivanova N."/>
            <person name="Marx C.J."/>
            <person name="Richardson P."/>
        </authorList>
    </citation>
    <scope>NUCLEOTIDE SEQUENCE [LARGE SCALE GENOMIC DNA]</scope>
    <source>
        <strain evidence="2">LMG 21967 / CNCM I-2342 / ORS 2060</strain>
    </source>
</reference>
<proteinExistence type="predicted"/>
<name>B8IT77_METNO</name>
<dbReference type="Proteomes" id="UP000008207">
    <property type="component" value="Chromosome"/>
</dbReference>
<dbReference type="KEGG" id="mno:Mnod_1975"/>
<dbReference type="EMBL" id="CP001349">
    <property type="protein sequence ID" value="ACL56963.1"/>
    <property type="molecule type" value="Genomic_DNA"/>
</dbReference>
<protein>
    <submittedName>
        <fullName evidence="1">Uncharacterized protein</fullName>
    </submittedName>
</protein>
<keyword evidence="2" id="KW-1185">Reference proteome</keyword>
<organism evidence="1 2">
    <name type="scientific">Methylobacterium nodulans (strain LMG 21967 / CNCM I-2342 / ORS 2060)</name>
    <dbReference type="NCBI Taxonomy" id="460265"/>
    <lineage>
        <taxon>Bacteria</taxon>
        <taxon>Pseudomonadati</taxon>
        <taxon>Pseudomonadota</taxon>
        <taxon>Alphaproteobacteria</taxon>
        <taxon>Hyphomicrobiales</taxon>
        <taxon>Methylobacteriaceae</taxon>
        <taxon>Methylobacterium</taxon>
    </lineage>
</organism>
<accession>B8IT77</accession>
<dbReference type="AlphaFoldDB" id="B8IT77"/>
<evidence type="ECO:0000313" key="2">
    <source>
        <dbReference type="Proteomes" id="UP000008207"/>
    </source>
</evidence>
<gene>
    <name evidence="1" type="ordered locus">Mnod_1975</name>
</gene>
<dbReference type="HOGENOM" id="CLU_3404354_0_0_5"/>
<dbReference type="STRING" id="460265.Mnod_1975"/>
<evidence type="ECO:0000313" key="1">
    <source>
        <dbReference type="EMBL" id="ACL56963.1"/>
    </source>
</evidence>